<dbReference type="Proteomes" id="UP000315344">
    <property type="component" value="Unassembled WGS sequence"/>
</dbReference>
<dbReference type="EMBL" id="VAFL01000016">
    <property type="protein sequence ID" value="TKW65083.1"/>
    <property type="molecule type" value="Genomic_DNA"/>
</dbReference>
<keyword evidence="1" id="KW-0812">Transmembrane</keyword>
<organism evidence="2 3">
    <name type="scientific">Paracoccus denitrificans</name>
    <dbReference type="NCBI Taxonomy" id="266"/>
    <lineage>
        <taxon>Bacteria</taxon>
        <taxon>Pseudomonadati</taxon>
        <taxon>Pseudomonadota</taxon>
        <taxon>Alphaproteobacteria</taxon>
        <taxon>Rhodobacterales</taxon>
        <taxon>Paracoccaceae</taxon>
        <taxon>Paracoccus</taxon>
    </lineage>
</organism>
<gene>
    <name evidence="2" type="ORF">DI616_16255</name>
</gene>
<dbReference type="NCBIfam" id="TIGR04360">
    <property type="entry name" value="other_trbK"/>
    <property type="match status" value="1"/>
</dbReference>
<proteinExistence type="predicted"/>
<evidence type="ECO:0000313" key="3">
    <source>
        <dbReference type="Proteomes" id="UP000315344"/>
    </source>
</evidence>
<dbReference type="Pfam" id="PF20084">
    <property type="entry name" value="TrbK"/>
    <property type="match status" value="1"/>
</dbReference>
<keyword evidence="1" id="KW-0472">Membrane</keyword>
<evidence type="ECO:0000313" key="2">
    <source>
        <dbReference type="EMBL" id="TKW65083.1"/>
    </source>
</evidence>
<accession>A0A533I203</accession>
<evidence type="ECO:0000256" key="1">
    <source>
        <dbReference type="SAM" id="Phobius"/>
    </source>
</evidence>
<keyword evidence="1" id="KW-1133">Transmembrane helix</keyword>
<protein>
    <submittedName>
        <fullName evidence="2">Conjugal transfer protein TrbK</fullName>
    </submittedName>
</protein>
<reference evidence="2 3" key="1">
    <citation type="journal article" date="2017" name="Nat. Commun.">
        <title>In situ click chemistry generation of cyclooxygenase-2 inhibitors.</title>
        <authorList>
            <person name="Bhardwaj A."/>
            <person name="Kaur J."/>
            <person name="Wuest M."/>
            <person name="Wuest F."/>
        </authorList>
    </citation>
    <scope>NUCLEOTIDE SEQUENCE [LARGE SCALE GENOMIC DNA]</scope>
    <source>
        <strain evidence="2">S2_012_000_R3_94</strain>
    </source>
</reference>
<dbReference type="InterPro" id="IPR027587">
    <property type="entry name" value="TrbK"/>
</dbReference>
<sequence>MQGNVPIRIAAIVFVAIAITASLIDMARDEDPAPVSAAPEMRPAADPLRATLRRCQQLGEEAGDDVDCLAAWAQSRDRFLGRSSDPAPVRAAD</sequence>
<name>A0A533I203_PARDE</name>
<feature type="transmembrane region" description="Helical" evidence="1">
    <location>
        <begin position="6"/>
        <end position="24"/>
    </location>
</feature>
<comment type="caution">
    <text evidence="2">The sequence shown here is derived from an EMBL/GenBank/DDBJ whole genome shotgun (WGS) entry which is preliminary data.</text>
</comment>
<dbReference type="AlphaFoldDB" id="A0A533I203"/>